<protein>
    <submittedName>
        <fullName evidence="2">Uncharacterized protein</fullName>
    </submittedName>
</protein>
<accession>A0A383F4C2</accession>
<evidence type="ECO:0000256" key="1">
    <source>
        <dbReference type="SAM" id="MobiDB-lite"/>
    </source>
</evidence>
<gene>
    <name evidence="2" type="ORF">METZ01_LOCUS516588</name>
</gene>
<reference evidence="2" key="1">
    <citation type="submission" date="2018-05" db="EMBL/GenBank/DDBJ databases">
        <authorList>
            <person name="Lanie J.A."/>
            <person name="Ng W.-L."/>
            <person name="Kazmierczak K.M."/>
            <person name="Andrzejewski T.M."/>
            <person name="Davidsen T.M."/>
            <person name="Wayne K.J."/>
            <person name="Tettelin H."/>
            <person name="Glass J.I."/>
            <person name="Rusch D."/>
            <person name="Podicherti R."/>
            <person name="Tsui H.-C.T."/>
            <person name="Winkler M.E."/>
        </authorList>
    </citation>
    <scope>NUCLEOTIDE SEQUENCE</scope>
</reference>
<dbReference type="AlphaFoldDB" id="A0A383F4C2"/>
<dbReference type="EMBL" id="UINC01231271">
    <property type="protein sequence ID" value="SVE63734.1"/>
    <property type="molecule type" value="Genomic_DNA"/>
</dbReference>
<feature type="non-terminal residue" evidence="2">
    <location>
        <position position="71"/>
    </location>
</feature>
<proteinExistence type="predicted"/>
<name>A0A383F4C2_9ZZZZ</name>
<organism evidence="2">
    <name type="scientific">marine metagenome</name>
    <dbReference type="NCBI Taxonomy" id="408172"/>
    <lineage>
        <taxon>unclassified sequences</taxon>
        <taxon>metagenomes</taxon>
        <taxon>ecological metagenomes</taxon>
    </lineage>
</organism>
<sequence length="71" mass="7816">MENPDAAHGKKIGNIKKVNLGVNPNPMTANSTAKGKKTENKKETYINLFVRCLDFVNLYNSKKANGIVIPN</sequence>
<feature type="region of interest" description="Disordered" evidence="1">
    <location>
        <begin position="1"/>
        <end position="38"/>
    </location>
</feature>
<evidence type="ECO:0000313" key="2">
    <source>
        <dbReference type="EMBL" id="SVE63734.1"/>
    </source>
</evidence>